<name>A0AAE0EYV7_9CHLO</name>
<dbReference type="EMBL" id="LGRX02032254">
    <property type="protein sequence ID" value="KAK3244119.1"/>
    <property type="molecule type" value="Genomic_DNA"/>
</dbReference>
<evidence type="ECO:0000313" key="2">
    <source>
        <dbReference type="EMBL" id="KAK3244120.1"/>
    </source>
</evidence>
<comment type="caution">
    <text evidence="2">The sequence shown here is derived from an EMBL/GenBank/DDBJ whole genome shotgun (WGS) entry which is preliminary data.</text>
</comment>
<reference evidence="2" key="2">
    <citation type="submission" date="2023-06" db="EMBL/GenBank/DDBJ databases">
        <title>Long-read-based genome assembly of the green algal bacterivore Cymbomonas tetramitiformis.</title>
        <authorList>
            <person name="Gyaltshen Y."/>
            <person name="Rozenberg A."/>
            <person name="Paasch A."/>
            <person name="Burns J.A."/>
            <person name="Warring S."/>
            <person name="Larson R."/>
            <person name="Maurer-Alcala X."/>
            <person name="Dacks J."/>
            <person name="Kim E."/>
        </authorList>
    </citation>
    <scope>NUCLEOTIDE SEQUENCE</scope>
    <source>
        <strain evidence="2">PLY_AMNH</strain>
    </source>
</reference>
<feature type="region of interest" description="Disordered" evidence="1">
    <location>
        <begin position="49"/>
        <end position="90"/>
    </location>
</feature>
<dbReference type="EMBL" id="LGRX02032254">
    <property type="protein sequence ID" value="KAK3244120.1"/>
    <property type="molecule type" value="Genomic_DNA"/>
</dbReference>
<gene>
    <name evidence="2" type="ORF">CYMTET_46257</name>
</gene>
<evidence type="ECO:0000313" key="3">
    <source>
        <dbReference type="Proteomes" id="UP001190700"/>
    </source>
</evidence>
<evidence type="ECO:0000256" key="1">
    <source>
        <dbReference type="SAM" id="MobiDB-lite"/>
    </source>
</evidence>
<proteinExistence type="predicted"/>
<protein>
    <submittedName>
        <fullName evidence="2">Uncharacterized protein</fullName>
    </submittedName>
</protein>
<keyword evidence="3" id="KW-1185">Reference proteome</keyword>
<dbReference type="AlphaFoldDB" id="A0AAE0EYV7"/>
<dbReference type="Proteomes" id="UP001190700">
    <property type="component" value="Unassembled WGS sequence"/>
</dbReference>
<reference evidence="2 3" key="1">
    <citation type="journal article" date="2015" name="Genome Biol. Evol.">
        <title>Comparative Genomics of a Bacterivorous Green Alga Reveals Evolutionary Causalities and Consequences of Phago-Mixotrophic Mode of Nutrition.</title>
        <authorList>
            <person name="Burns J.A."/>
            <person name="Paasch A."/>
            <person name="Narechania A."/>
            <person name="Kim E."/>
        </authorList>
    </citation>
    <scope>NUCLEOTIDE SEQUENCE [LARGE SCALE GENOMIC DNA]</scope>
    <source>
        <strain evidence="2">PLY_AMNH</strain>
    </source>
</reference>
<organism evidence="2 3">
    <name type="scientific">Cymbomonas tetramitiformis</name>
    <dbReference type="NCBI Taxonomy" id="36881"/>
    <lineage>
        <taxon>Eukaryota</taxon>
        <taxon>Viridiplantae</taxon>
        <taxon>Chlorophyta</taxon>
        <taxon>Pyramimonadophyceae</taxon>
        <taxon>Pyramimonadales</taxon>
        <taxon>Pyramimonadaceae</taxon>
        <taxon>Cymbomonas</taxon>
    </lineage>
</organism>
<accession>A0AAE0EYV7</accession>
<sequence>MYELVVSSIMPSVFMERKVRVFSRDSSTEKVNEVADAFKEYQRRHYGDVPKEVHATPLKAPRKRRRSAGYPADTTVLDPQESLAASKNLF</sequence>
<dbReference type="Gene3D" id="3.30.70.2760">
    <property type="match status" value="1"/>
</dbReference>